<dbReference type="Proteomes" id="UP001295423">
    <property type="component" value="Unassembled WGS sequence"/>
</dbReference>
<keyword evidence="2" id="KW-1185">Reference proteome</keyword>
<accession>A0AAD2JNJ0</accession>
<dbReference type="EMBL" id="CAKOGP040002247">
    <property type="protein sequence ID" value="CAJ1966041.1"/>
    <property type="molecule type" value="Genomic_DNA"/>
</dbReference>
<comment type="caution">
    <text evidence="1">The sequence shown here is derived from an EMBL/GenBank/DDBJ whole genome shotgun (WGS) entry which is preliminary data.</text>
</comment>
<dbReference type="AlphaFoldDB" id="A0AAD2JNJ0"/>
<sequence>MDIIIGQNSKAIAFLRNQDFSKAIEVLSAALKCLRSLQCAAESKEDRCDERRYAHSDCLDQCMLLSKVEDESSFEASRVVFIYGHGISLQSEVSDADTVTAILLFNTALAHQMLAIEKQQYQVLQKARRLYGLAYNSYDMDHNILFRFAVINNMIVIDQKLGNTAKQNECLEHLMSLFMVFVDQGCDMHLRHVQGFLVNLPWTINTALAA</sequence>
<evidence type="ECO:0000313" key="2">
    <source>
        <dbReference type="Proteomes" id="UP001295423"/>
    </source>
</evidence>
<reference evidence="1" key="1">
    <citation type="submission" date="2023-08" db="EMBL/GenBank/DDBJ databases">
        <authorList>
            <person name="Audoor S."/>
            <person name="Bilcke G."/>
        </authorList>
    </citation>
    <scope>NUCLEOTIDE SEQUENCE</scope>
</reference>
<gene>
    <name evidence="1" type="ORF">CYCCA115_LOCUS21625</name>
</gene>
<organism evidence="1 2">
    <name type="scientific">Cylindrotheca closterium</name>
    <dbReference type="NCBI Taxonomy" id="2856"/>
    <lineage>
        <taxon>Eukaryota</taxon>
        <taxon>Sar</taxon>
        <taxon>Stramenopiles</taxon>
        <taxon>Ochrophyta</taxon>
        <taxon>Bacillariophyta</taxon>
        <taxon>Bacillariophyceae</taxon>
        <taxon>Bacillariophycidae</taxon>
        <taxon>Bacillariales</taxon>
        <taxon>Bacillariaceae</taxon>
        <taxon>Cylindrotheca</taxon>
    </lineage>
</organism>
<evidence type="ECO:0000313" key="1">
    <source>
        <dbReference type="EMBL" id="CAJ1966041.1"/>
    </source>
</evidence>
<name>A0AAD2JNJ0_9STRA</name>
<protein>
    <submittedName>
        <fullName evidence="1">Uncharacterized protein</fullName>
    </submittedName>
</protein>
<proteinExistence type="predicted"/>